<dbReference type="SUPFAM" id="SSF49785">
    <property type="entry name" value="Galactose-binding domain-like"/>
    <property type="match status" value="1"/>
</dbReference>
<gene>
    <name evidence="3" type="ORF">LSH36_668g00006</name>
</gene>
<dbReference type="EMBL" id="JAODUP010000668">
    <property type="protein sequence ID" value="KAK2145625.1"/>
    <property type="molecule type" value="Genomic_DNA"/>
</dbReference>
<feature type="domain" description="F5/8 type C" evidence="2">
    <location>
        <begin position="125"/>
        <end position="228"/>
    </location>
</feature>
<dbReference type="Gene3D" id="2.60.120.260">
    <property type="entry name" value="Galactose-binding domain-like"/>
    <property type="match status" value="1"/>
</dbReference>
<dbReference type="AlphaFoldDB" id="A0AAD9J4R6"/>
<dbReference type="Pfam" id="PF00754">
    <property type="entry name" value="F5_F8_type_C"/>
    <property type="match status" value="1"/>
</dbReference>
<organism evidence="3 4">
    <name type="scientific">Paralvinella palmiformis</name>
    <dbReference type="NCBI Taxonomy" id="53620"/>
    <lineage>
        <taxon>Eukaryota</taxon>
        <taxon>Metazoa</taxon>
        <taxon>Spiralia</taxon>
        <taxon>Lophotrochozoa</taxon>
        <taxon>Annelida</taxon>
        <taxon>Polychaeta</taxon>
        <taxon>Sedentaria</taxon>
        <taxon>Canalipalpata</taxon>
        <taxon>Terebellida</taxon>
        <taxon>Terebelliformia</taxon>
        <taxon>Alvinellidae</taxon>
        <taxon>Paralvinella</taxon>
    </lineage>
</organism>
<dbReference type="Proteomes" id="UP001208570">
    <property type="component" value="Unassembled WGS sequence"/>
</dbReference>
<protein>
    <recommendedName>
        <fullName evidence="2">F5/8 type C domain-containing protein</fullName>
    </recommendedName>
</protein>
<feature type="chain" id="PRO_5042080955" description="F5/8 type C domain-containing protein" evidence="1">
    <location>
        <begin position="22"/>
        <end position="259"/>
    </location>
</feature>
<dbReference type="InterPro" id="IPR000421">
    <property type="entry name" value="FA58C"/>
</dbReference>
<comment type="caution">
    <text evidence="3">The sequence shown here is derived from an EMBL/GenBank/DDBJ whole genome shotgun (WGS) entry which is preliminary data.</text>
</comment>
<keyword evidence="4" id="KW-1185">Reference proteome</keyword>
<evidence type="ECO:0000313" key="3">
    <source>
        <dbReference type="EMBL" id="KAK2145625.1"/>
    </source>
</evidence>
<name>A0AAD9J4R6_9ANNE</name>
<evidence type="ECO:0000259" key="2">
    <source>
        <dbReference type="Pfam" id="PF00754"/>
    </source>
</evidence>
<evidence type="ECO:0000313" key="4">
    <source>
        <dbReference type="Proteomes" id="UP001208570"/>
    </source>
</evidence>
<proteinExistence type="predicted"/>
<accession>A0AAD9J4R6</accession>
<sequence length="259" mass="29651">MKLFCVFLLLTFLVLFYLCDGTLENKCVQGSFFTWQGIHRDGVAIHTISQDIHVSSCERVCRLYDGCVGFNVNWTDPDRGIGFCTIMASKSRWIDREMIKGESAFYEKNYNGKNVALLIEGTTCTASEQPPGHNCTNVMDGTLEHRWASSIKDDSQWIMLIFNKEYQIQRLDIRHSCKNSTQCNTMEIIFDSDRTFTVSRKCNGDISDGSCDIIPVPIERYYINLITTNTVKILCSTRCTSHPAWVGYREVFIWVIDPV</sequence>
<evidence type="ECO:0000256" key="1">
    <source>
        <dbReference type="SAM" id="SignalP"/>
    </source>
</evidence>
<keyword evidence="1" id="KW-0732">Signal</keyword>
<feature type="signal peptide" evidence="1">
    <location>
        <begin position="1"/>
        <end position="21"/>
    </location>
</feature>
<dbReference type="InterPro" id="IPR008979">
    <property type="entry name" value="Galactose-bd-like_sf"/>
</dbReference>
<reference evidence="3" key="1">
    <citation type="journal article" date="2023" name="Mol. Biol. Evol.">
        <title>Third-Generation Sequencing Reveals the Adaptive Role of the Epigenome in Three Deep-Sea Polychaetes.</title>
        <authorList>
            <person name="Perez M."/>
            <person name="Aroh O."/>
            <person name="Sun Y."/>
            <person name="Lan Y."/>
            <person name="Juniper S.K."/>
            <person name="Young C.R."/>
            <person name="Angers B."/>
            <person name="Qian P.Y."/>
        </authorList>
    </citation>
    <scope>NUCLEOTIDE SEQUENCE</scope>
    <source>
        <strain evidence="3">P08H-3</strain>
    </source>
</reference>